<feature type="compositionally biased region" description="Low complexity" evidence="5">
    <location>
        <begin position="2003"/>
        <end position="2012"/>
    </location>
</feature>
<feature type="compositionally biased region" description="Acidic residues" evidence="5">
    <location>
        <begin position="1591"/>
        <end position="1620"/>
    </location>
</feature>
<feature type="compositionally biased region" description="Basic residues" evidence="5">
    <location>
        <begin position="1633"/>
        <end position="1642"/>
    </location>
</feature>
<feature type="region of interest" description="Disordered" evidence="5">
    <location>
        <begin position="278"/>
        <end position="396"/>
    </location>
</feature>
<evidence type="ECO:0000256" key="5">
    <source>
        <dbReference type="SAM" id="MobiDB-lite"/>
    </source>
</evidence>
<dbReference type="PROSITE" id="PS51477">
    <property type="entry name" value="PAH"/>
    <property type="match status" value="3"/>
</dbReference>
<feature type="compositionally biased region" description="Basic residues" evidence="5">
    <location>
        <begin position="1775"/>
        <end position="1784"/>
    </location>
</feature>
<feature type="compositionally biased region" description="Basic and acidic residues" evidence="5">
    <location>
        <begin position="1762"/>
        <end position="1774"/>
    </location>
</feature>
<feature type="compositionally biased region" description="Pro residues" evidence="5">
    <location>
        <begin position="179"/>
        <end position="194"/>
    </location>
</feature>
<dbReference type="InterPro" id="IPR003822">
    <property type="entry name" value="PAH"/>
</dbReference>
<feature type="compositionally biased region" description="Basic and acidic residues" evidence="5">
    <location>
        <begin position="1949"/>
        <end position="1963"/>
    </location>
</feature>
<dbReference type="Proteomes" id="UP000887577">
    <property type="component" value="Unplaced"/>
</dbReference>
<dbReference type="InterPro" id="IPR039774">
    <property type="entry name" value="Sin3-like"/>
</dbReference>
<dbReference type="Pfam" id="PF08295">
    <property type="entry name" value="Sin3_corepress"/>
    <property type="match status" value="1"/>
</dbReference>
<dbReference type="GO" id="GO:0003714">
    <property type="term" value="F:transcription corepressor activity"/>
    <property type="evidence" value="ECO:0007669"/>
    <property type="project" value="InterPro"/>
</dbReference>
<feature type="compositionally biased region" description="Low complexity" evidence="5">
    <location>
        <begin position="2025"/>
        <end position="2037"/>
    </location>
</feature>
<feature type="compositionally biased region" description="Polar residues" evidence="5">
    <location>
        <begin position="1696"/>
        <end position="1708"/>
    </location>
</feature>
<comment type="subcellular location">
    <subcellularLocation>
        <location evidence="1 4">Nucleus</location>
    </subcellularLocation>
</comment>
<dbReference type="GO" id="GO:0000122">
    <property type="term" value="P:negative regulation of transcription by RNA polymerase II"/>
    <property type="evidence" value="ECO:0007669"/>
    <property type="project" value="TreeGrafter"/>
</dbReference>
<protein>
    <submittedName>
        <fullName evidence="8">Histone deacetylase interacting domain-containing protein</fullName>
    </submittedName>
</protein>
<feature type="domain" description="Histone deacetylase interacting" evidence="6">
    <location>
        <begin position="811"/>
        <end position="909"/>
    </location>
</feature>
<feature type="compositionally biased region" description="Low complexity" evidence="5">
    <location>
        <begin position="1972"/>
        <end position="1991"/>
    </location>
</feature>
<feature type="compositionally biased region" description="Polar residues" evidence="5">
    <location>
        <begin position="278"/>
        <end position="302"/>
    </location>
</feature>
<dbReference type="Pfam" id="PF02671">
    <property type="entry name" value="PAH"/>
    <property type="match status" value="1"/>
</dbReference>
<dbReference type="InterPro" id="IPR031693">
    <property type="entry name" value="Sin3_C"/>
</dbReference>
<evidence type="ECO:0000256" key="4">
    <source>
        <dbReference type="PROSITE-ProRule" id="PRU00810"/>
    </source>
</evidence>
<feature type="compositionally biased region" description="Acidic residues" evidence="5">
    <location>
        <begin position="1649"/>
        <end position="1661"/>
    </location>
</feature>
<feature type="compositionally biased region" description="Basic and acidic residues" evidence="5">
    <location>
        <begin position="1992"/>
        <end position="2002"/>
    </location>
</feature>
<feature type="compositionally biased region" description="Acidic residues" evidence="5">
    <location>
        <begin position="1522"/>
        <end position="1575"/>
    </location>
</feature>
<evidence type="ECO:0000313" key="8">
    <source>
        <dbReference type="WBParaSite" id="PSU_v2.g2553.t1"/>
    </source>
</evidence>
<keyword evidence="3 4" id="KW-0539">Nucleus</keyword>
<dbReference type="SMART" id="SM00761">
    <property type="entry name" value="HDAC_interact"/>
    <property type="match status" value="1"/>
</dbReference>
<dbReference type="GO" id="GO:0070822">
    <property type="term" value="C:Sin3-type complex"/>
    <property type="evidence" value="ECO:0007669"/>
    <property type="project" value="TreeGrafter"/>
</dbReference>
<dbReference type="Gene3D" id="1.20.1160.11">
    <property type="entry name" value="Paired amphipathic helix"/>
    <property type="match status" value="3"/>
</dbReference>
<feature type="compositionally biased region" description="Acidic residues" evidence="5">
    <location>
        <begin position="1745"/>
        <end position="1754"/>
    </location>
</feature>
<feature type="compositionally biased region" description="Basic and acidic residues" evidence="5">
    <location>
        <begin position="1927"/>
        <end position="1937"/>
    </location>
</feature>
<dbReference type="PANTHER" id="PTHR12346:SF0">
    <property type="entry name" value="SIN3A, ISOFORM G"/>
    <property type="match status" value="1"/>
</dbReference>
<dbReference type="PANTHER" id="PTHR12346">
    <property type="entry name" value="SIN3B-RELATED"/>
    <property type="match status" value="1"/>
</dbReference>
<feature type="compositionally biased region" description="Polar residues" evidence="5">
    <location>
        <begin position="1938"/>
        <end position="1948"/>
    </location>
</feature>
<feature type="compositionally biased region" description="Polar residues" evidence="5">
    <location>
        <begin position="1851"/>
        <end position="1861"/>
    </location>
</feature>
<feature type="compositionally biased region" description="Acidic residues" evidence="5">
    <location>
        <begin position="369"/>
        <end position="382"/>
    </location>
</feature>
<feature type="compositionally biased region" description="Basic and acidic residues" evidence="5">
    <location>
        <begin position="1621"/>
        <end position="1632"/>
    </location>
</feature>
<feature type="region of interest" description="Disordered" evidence="5">
    <location>
        <begin position="173"/>
        <end position="199"/>
    </location>
</feature>
<feature type="compositionally biased region" description="Basic and acidic residues" evidence="5">
    <location>
        <begin position="387"/>
        <end position="396"/>
    </location>
</feature>
<feature type="compositionally biased region" description="Basic and acidic residues" evidence="5">
    <location>
        <begin position="1506"/>
        <end position="1515"/>
    </location>
</feature>
<name>A0A914YWU4_9BILA</name>
<evidence type="ECO:0000256" key="2">
    <source>
        <dbReference type="ARBA" id="ARBA00022491"/>
    </source>
</evidence>
<evidence type="ECO:0000259" key="6">
    <source>
        <dbReference type="SMART" id="SM00761"/>
    </source>
</evidence>
<feature type="region of interest" description="Disordered" evidence="5">
    <location>
        <begin position="1506"/>
        <end position="1709"/>
    </location>
</feature>
<evidence type="ECO:0000313" key="7">
    <source>
        <dbReference type="Proteomes" id="UP000887577"/>
    </source>
</evidence>
<organism evidence="7 8">
    <name type="scientific">Panagrolaimus superbus</name>
    <dbReference type="NCBI Taxonomy" id="310955"/>
    <lineage>
        <taxon>Eukaryota</taxon>
        <taxon>Metazoa</taxon>
        <taxon>Ecdysozoa</taxon>
        <taxon>Nematoda</taxon>
        <taxon>Chromadorea</taxon>
        <taxon>Rhabditida</taxon>
        <taxon>Tylenchina</taxon>
        <taxon>Panagrolaimomorpha</taxon>
        <taxon>Panagrolaimoidea</taxon>
        <taxon>Panagrolaimidae</taxon>
        <taxon>Panagrolaimus</taxon>
    </lineage>
</organism>
<keyword evidence="2" id="KW-0678">Repressor</keyword>
<dbReference type="WBParaSite" id="PSU_v2.g2553.t1">
    <property type="protein sequence ID" value="PSU_v2.g2553.t1"/>
    <property type="gene ID" value="PSU_v2.g2553"/>
</dbReference>
<feature type="compositionally biased region" description="Acidic residues" evidence="5">
    <location>
        <begin position="1449"/>
        <end position="1463"/>
    </location>
</feature>
<dbReference type="InterPro" id="IPR013194">
    <property type="entry name" value="HDAC_interact_dom"/>
</dbReference>
<sequence length="2092" mass="239283">MDKSSEEPEINAEAPDPEVIRPLEAVVMSTPTDSTSEVVTEIITETIITTTDPSTSAATVVAETSSEITKILEEPVSAIISEQPIILIPEQQPMVATAAEITPEQRIFESIETVAANISEKPIETVISPEQKIAESLETTAAASSTDLPSSSEATLLPEQKAAEMVEAPIVAPSSSKIPAPPNPKSHPALPRPPSQTSQRPVFHIIAPRSLAPDSTTRIYRPRQYVAKSSTDIRPNIVRPYEPRRYIRIDKPPMAIQRPRKTAPSVVNILQSAATSKIPIRTTTHKPVNIHQLQPGPSTSKQPPKPATSAPPPTGPITTLLKPPKSVTPQPSTSVGRPRKVKQHISQRTSEEPLEKRRKPSVDNIGEVPEGDENEKGEEDTSSSEQDPNRSARQRDAVDYLEEVKRKFDTKTYNNFLEVMKGFKMKNMDTLGVIRQICYLFSTDTSLIDGFNNFLPQGYDISHDGRYVRIRDPQGQIHNVDIMQNPEISSDFPIGEEGPSTSAPTVLPPQLQPFITPSQFLPSHPQLQQPQQQQPQQQQLFLHPQLLQQQLPQQQELSRENAVSFLQGLRERIPPEKYEKFLIIIKENEKMDLEGTALMFQKVAHLFESDENLLLGFSDFLPDIKHWCHLEHIKRQICENTILNKDYYQDLELKFRKYSTEGKFASEPSASASSAATAAVNEGEGDNDEIQLTNYIPLRTKPINNLIHIVKSAMTDEYVFFNKLREAIDDDKIFDNFVRCLRLYTNSLISRDELFSITIPFFRGLPLLQREFKRIMGYSEYIQYPIPNHEIVGQGGVDLHMKSELDFTTLKCNGRSYRLLPEKYRHPKCSGRTVLCREVLNDNWAIFPSWQSEETTRVSIKKSSFEEFLHRTEDERFEIDILIQVNTEAMTALERIRRLASMDPRFEVGENYECGSKTFMIRAIRRAYGEHGARVLEALKKNPLLVATTVLNRLKIKQREWKNMENAFKLVWEDQARKYYQKMTDMRIAKVKRSDNKKLKGSYVFSVVQKLFKQRHIESLRGELEKEQKIHGSNLYLSFPINWRVAYDLQDLLLKFIKRQQSINQDEKQSMKQFIHKVLPMFFDLIPYQNEDDAIAAKVAGGEEENGKSSIKVKIPVPRKPALQPRTFYCGDDFLHFIYLYQVVVIRLHKLLVRSQEYIKEEEHKFEILKMRQKAFKEAEAKLPEWCDNQWDVINGWDAIIPDKRRSSDRYLTFISDIISLIEGKMPSNTFDECIKSLFESDAYPVLGLDKFIATMVKLLQTMVQDDKMLTMINKYWPYNYLTEDVNVERVFAECLEALPRLFNHQNAYQIQIYDQKQTILGIKMVIFASPYISYSKKFKSQEWKVYRRTYRNDANQIQREKEKPSRYKSKPLFLMRNLKKGYERLGRLTQQDELYESSTSEESSSEEEGEKKSKKSNSESEYDEEEDESDFEVPYKGQPGLLRRDLSTADEEAESDIEMDTDFDGLEKALSSDKKMIVVDRGCQTYESEFEGDEEPSIKQLKRMVELAEKEMRGTESGNEIGEDNDEGGGGEEAEDETSEATEMEVEEEEEESEEDFDEEEDDDEDVEEEEEIMEADKSVTTTKSLTIEFPEESEREDGSDVDDEEEEGSTNESEEDEEEIKKAVEKELKKNERKRRMQKRKTFETLKEEDEEKESDSSESSEKSPPPFIPQEPLLLPPGSSKTQIPQIPKLSPKQATRSPSVNIISQDECRRRINKLTAHQSYKMLKAEFRSARIPPISDTEHDYDDPEIDEFGGLHPGGTDEDRIWWTEKLKLKKDKKTKKQQQIDLDSSSDEDEEEYSRPQRKQSRRPPPIRKPRKKPGPKKGWKKQAPKSPASATSGGPSRKKSTSTETIEKQNPISEEEKEEEGVEIRLPAPPRRYSTSDDNEDDEIEIARGDRGVYDGRESPKLDFGDNVDLISDSEVAAAREGERERSTSKVSEASTKPQSKSESRADTPKDFIRTTRSRSRSMSKASSQLVPSSSKSKSRVSFSDEKKVEKAESSNASSSDSSSSEEEGIPLKVQPTKPSTSTSTSSSSEDDSPITDSKLTKTSLPIEGDKEEEELSAKNFKIKNEINFNNFKVKISRRNSRR</sequence>
<accession>A0A914YWU4</accession>
<feature type="region of interest" description="Disordered" evidence="5">
    <location>
        <begin position="1738"/>
        <end position="2062"/>
    </location>
</feature>
<evidence type="ECO:0000256" key="1">
    <source>
        <dbReference type="ARBA" id="ARBA00004123"/>
    </source>
</evidence>
<feature type="region of interest" description="Disordered" evidence="5">
    <location>
        <begin position="1390"/>
        <end position="1463"/>
    </location>
</feature>
<keyword evidence="7" id="KW-1185">Reference proteome</keyword>
<feature type="compositionally biased region" description="Basic and acidic residues" evidence="5">
    <location>
        <begin position="1894"/>
        <end position="1913"/>
    </location>
</feature>
<evidence type="ECO:0000256" key="3">
    <source>
        <dbReference type="ARBA" id="ARBA00023242"/>
    </source>
</evidence>
<reference evidence="8" key="1">
    <citation type="submission" date="2022-11" db="UniProtKB">
        <authorList>
            <consortium name="WormBaseParasite"/>
        </authorList>
    </citation>
    <scope>IDENTIFICATION</scope>
</reference>
<dbReference type="SUPFAM" id="SSF47762">
    <property type="entry name" value="PAH2 domain"/>
    <property type="match status" value="3"/>
</dbReference>
<dbReference type="Pfam" id="PF16879">
    <property type="entry name" value="Sin3a_C"/>
    <property type="match status" value="1"/>
</dbReference>
<feature type="compositionally biased region" description="Pro residues" evidence="5">
    <location>
        <begin position="303"/>
        <end position="315"/>
    </location>
</feature>
<feature type="compositionally biased region" description="Basic residues" evidence="5">
    <location>
        <begin position="1804"/>
        <end position="1832"/>
    </location>
</feature>
<proteinExistence type="predicted"/>
<feature type="compositionally biased region" description="Acidic residues" evidence="5">
    <location>
        <begin position="1421"/>
        <end position="1432"/>
    </location>
</feature>
<feature type="region of interest" description="Disordered" evidence="5">
    <location>
        <begin position="518"/>
        <end position="538"/>
    </location>
</feature>
<dbReference type="InterPro" id="IPR036600">
    <property type="entry name" value="PAH_sf"/>
</dbReference>